<dbReference type="HOGENOM" id="CLU_136051_0_0_4"/>
<dbReference type="Proteomes" id="UP000002676">
    <property type="component" value="Chromosome"/>
</dbReference>
<keyword evidence="1" id="KW-0449">Lipoprotein</keyword>
<sequence>MFVLRGSEEVMSRVSISLVGALGVALMLGGCAARKESAATAPRATPEAPEAVACTPAQAGDPMVGTWYSVSRQRGFAGDFQALTVLSADGTMRYETQLKVGRKTRPALRETGCWHVADGIYTMQTMQSNGEPVDASDPIYQNRYRVEKVDSGKLTLRELKRNGQAVTARRMQPGYRLPY</sequence>
<protein>
    <submittedName>
        <fullName evidence="1">Lipoprotein</fullName>
    </submittedName>
</protein>
<dbReference type="AlphaFoldDB" id="Q7VUU3"/>
<evidence type="ECO:0000313" key="2">
    <source>
        <dbReference type="Proteomes" id="UP000002676"/>
    </source>
</evidence>
<organism evidence="1 2">
    <name type="scientific">Bordetella pertussis (strain Tohama I / ATCC BAA-589 / NCTC 13251)</name>
    <dbReference type="NCBI Taxonomy" id="257313"/>
    <lineage>
        <taxon>Bacteria</taxon>
        <taxon>Pseudomonadati</taxon>
        <taxon>Pseudomonadota</taxon>
        <taxon>Betaproteobacteria</taxon>
        <taxon>Burkholderiales</taxon>
        <taxon>Alcaligenaceae</taxon>
        <taxon>Bordetella</taxon>
    </lineage>
</organism>
<dbReference type="PATRIC" id="fig|257313.5.peg.3224"/>
<dbReference type="PROSITE" id="PS51257">
    <property type="entry name" value="PROKAR_LIPOPROTEIN"/>
    <property type="match status" value="1"/>
</dbReference>
<name>Q7VUU3_BORPE</name>
<keyword evidence="2" id="KW-1185">Reference proteome</keyword>
<evidence type="ECO:0000313" key="1">
    <source>
        <dbReference type="EMBL" id="CAE43251.1"/>
    </source>
</evidence>
<dbReference type="EMBL" id="BX640420">
    <property type="protein sequence ID" value="CAE43251.1"/>
    <property type="molecule type" value="Genomic_DNA"/>
</dbReference>
<gene>
    <name evidence="1" type="ordered locus">BP2980</name>
</gene>
<dbReference type="PaxDb" id="257313-BP2980"/>
<dbReference type="STRING" id="257313.BP2980"/>
<accession>Q7VUU3</accession>
<dbReference type="KEGG" id="bpe:BP2980"/>
<dbReference type="eggNOG" id="ENOG5030150">
    <property type="taxonomic scope" value="Bacteria"/>
</dbReference>
<reference evidence="1 2" key="1">
    <citation type="journal article" date="2003" name="Nat. Genet.">
        <title>Comparative analysis of the genome sequences of Bordetella pertussis, Bordetella parapertussis and Bordetella bronchiseptica.</title>
        <authorList>
            <person name="Parkhill J."/>
            <person name="Sebaihia M."/>
            <person name="Preston A."/>
            <person name="Murphy L.D."/>
            <person name="Thomson N.R."/>
            <person name="Harris D.E."/>
            <person name="Holden M.T.G."/>
            <person name="Churcher C.M."/>
            <person name="Bentley S.D."/>
            <person name="Mungall K.L."/>
            <person name="Cerdeno-Tarraga A.-M."/>
            <person name="Temple L."/>
            <person name="James K.D."/>
            <person name="Harris B."/>
            <person name="Quail M.A."/>
            <person name="Achtman M."/>
            <person name="Atkin R."/>
            <person name="Baker S."/>
            <person name="Basham D."/>
            <person name="Bason N."/>
            <person name="Cherevach I."/>
            <person name="Chillingworth T."/>
            <person name="Collins M."/>
            <person name="Cronin A."/>
            <person name="Davis P."/>
            <person name="Doggett J."/>
            <person name="Feltwell T."/>
            <person name="Goble A."/>
            <person name="Hamlin N."/>
            <person name="Hauser H."/>
            <person name="Holroyd S."/>
            <person name="Jagels K."/>
            <person name="Leather S."/>
            <person name="Moule S."/>
            <person name="Norberczak H."/>
            <person name="O'Neil S."/>
            <person name="Ormond D."/>
            <person name="Price C."/>
            <person name="Rabbinowitsch E."/>
            <person name="Rutter S."/>
            <person name="Sanders M."/>
            <person name="Saunders D."/>
            <person name="Seeger K."/>
            <person name="Sharp S."/>
            <person name="Simmonds M."/>
            <person name="Skelton J."/>
            <person name="Squares R."/>
            <person name="Squares S."/>
            <person name="Stevens K."/>
            <person name="Unwin L."/>
            <person name="Whitehead S."/>
            <person name="Barrell B.G."/>
            <person name="Maskell D.J."/>
        </authorList>
    </citation>
    <scope>NUCLEOTIDE SEQUENCE [LARGE SCALE GENOMIC DNA]</scope>
    <source>
        <strain evidence="1 2">Tohama I / ATCC BAA-589 / NCTC 13251</strain>
    </source>
</reference>
<proteinExistence type="predicted"/>